<dbReference type="RefSeq" id="WP_036362408.1">
    <property type="nucleotide sequence ID" value="NZ_AOMT01000005.1"/>
</dbReference>
<evidence type="ECO:0000313" key="2">
    <source>
        <dbReference type="EMBL" id="KDN25855.1"/>
    </source>
</evidence>
<feature type="transmembrane region" description="Helical" evidence="1">
    <location>
        <begin position="12"/>
        <end position="38"/>
    </location>
</feature>
<dbReference type="AlphaFoldDB" id="A0A066UFK0"/>
<keyword evidence="3" id="KW-1185">Reference proteome</keyword>
<name>A0A066UFK0_9GAMM</name>
<sequence length="110" mass="11727">MSDKHNSSAANIAPKSVIPLGVTISLFVASLVLSLAGYGFRLMAGDDVNDVLSHAIKVVPFFLFVMPALIWLGSVVLNKVGKAAIHPRNAWTLGWLLSTVSMLSIMGVYS</sequence>
<proteinExistence type="predicted"/>
<organism evidence="2 3">
    <name type="scientific">Moraxella bovoculi 237</name>
    <dbReference type="NCBI Taxonomy" id="743974"/>
    <lineage>
        <taxon>Bacteria</taxon>
        <taxon>Pseudomonadati</taxon>
        <taxon>Pseudomonadota</taxon>
        <taxon>Gammaproteobacteria</taxon>
        <taxon>Moraxellales</taxon>
        <taxon>Moraxellaceae</taxon>
        <taxon>Moraxella</taxon>
    </lineage>
</organism>
<dbReference type="EMBL" id="AOMT01000005">
    <property type="protein sequence ID" value="KDN25855.1"/>
    <property type="molecule type" value="Genomic_DNA"/>
</dbReference>
<keyword evidence="1" id="KW-0472">Membrane</keyword>
<feature type="transmembrane region" description="Helical" evidence="1">
    <location>
        <begin position="58"/>
        <end position="78"/>
    </location>
</feature>
<keyword evidence="1" id="KW-0812">Transmembrane</keyword>
<keyword evidence="1" id="KW-1133">Transmembrane helix</keyword>
<dbReference type="Proteomes" id="UP000035860">
    <property type="component" value="Unassembled WGS sequence"/>
</dbReference>
<dbReference type="OrthoDB" id="6659807at2"/>
<feature type="transmembrane region" description="Helical" evidence="1">
    <location>
        <begin position="90"/>
        <end position="109"/>
    </location>
</feature>
<protein>
    <submittedName>
        <fullName evidence="2">Uncharacterized protein</fullName>
    </submittedName>
</protein>
<gene>
    <name evidence="2" type="ORF">MBO_01635</name>
</gene>
<evidence type="ECO:0000313" key="3">
    <source>
        <dbReference type="Proteomes" id="UP000035860"/>
    </source>
</evidence>
<reference evidence="2 3" key="1">
    <citation type="journal article" date="2014" name="Genome Announc.">
        <title>Draft Genome Sequence of Moraxella bovoculi Strain 237T (ATCC BAA-1259T) Isolated from a Calf with Infectious Bovine Keratoconjunctivitis.</title>
        <authorList>
            <person name="Calcutt M.J."/>
            <person name="Foecking M.F."/>
            <person name="Martin N.T."/>
            <person name="Mhlanga-Mutangadura T."/>
            <person name="Reilly T.J."/>
        </authorList>
    </citation>
    <scope>NUCLEOTIDE SEQUENCE [LARGE SCALE GENOMIC DNA]</scope>
    <source>
        <strain evidence="2 3">237</strain>
    </source>
</reference>
<accession>A0A066UFK0</accession>
<comment type="caution">
    <text evidence="2">The sequence shown here is derived from an EMBL/GenBank/DDBJ whole genome shotgun (WGS) entry which is preliminary data.</text>
</comment>
<evidence type="ECO:0000256" key="1">
    <source>
        <dbReference type="SAM" id="Phobius"/>
    </source>
</evidence>